<dbReference type="STRING" id="65489.A0A0D3FCI2"/>
<dbReference type="Proteomes" id="UP000026960">
    <property type="component" value="Chromosome 2"/>
</dbReference>
<accession>A0A0D3FCI2</accession>
<keyword evidence="5" id="KW-1133">Transmembrane helix</keyword>
<keyword evidence="5" id="KW-0812">Transmembrane</keyword>
<evidence type="ECO:0000256" key="2">
    <source>
        <dbReference type="ARBA" id="ARBA00022737"/>
    </source>
</evidence>
<dbReference type="PROSITE" id="PS51375">
    <property type="entry name" value="PPR"/>
    <property type="match status" value="4"/>
</dbReference>
<dbReference type="eggNOG" id="KOG1347">
    <property type="taxonomic scope" value="Eukaryota"/>
</dbReference>
<dbReference type="GO" id="GO:0016020">
    <property type="term" value="C:membrane"/>
    <property type="evidence" value="ECO:0007669"/>
    <property type="project" value="InterPro"/>
</dbReference>
<feature type="transmembrane region" description="Helical" evidence="5">
    <location>
        <begin position="1024"/>
        <end position="1049"/>
    </location>
</feature>
<dbReference type="FunFam" id="1.25.40.10:FF:000158">
    <property type="entry name" value="pentatricopeptide repeat-containing protein At2g33680"/>
    <property type="match status" value="1"/>
</dbReference>
<dbReference type="Pfam" id="PF01535">
    <property type="entry name" value="PPR"/>
    <property type="match status" value="4"/>
</dbReference>
<keyword evidence="7" id="KW-1185">Reference proteome</keyword>
<dbReference type="InterPro" id="IPR002885">
    <property type="entry name" value="PPR_rpt"/>
</dbReference>
<feature type="repeat" description="PPR" evidence="4">
    <location>
        <begin position="394"/>
        <end position="428"/>
    </location>
</feature>
<evidence type="ECO:0000256" key="1">
    <source>
        <dbReference type="ARBA" id="ARBA00010199"/>
    </source>
</evidence>
<dbReference type="Pfam" id="PF13041">
    <property type="entry name" value="PPR_2"/>
    <property type="match status" value="1"/>
</dbReference>
<evidence type="ECO:0000256" key="5">
    <source>
        <dbReference type="RuleBase" id="RU004914"/>
    </source>
</evidence>
<dbReference type="Pfam" id="PF01554">
    <property type="entry name" value="MatE"/>
    <property type="match status" value="1"/>
</dbReference>
<dbReference type="GO" id="GO:0003723">
    <property type="term" value="F:RNA binding"/>
    <property type="evidence" value="ECO:0007669"/>
    <property type="project" value="InterPro"/>
</dbReference>
<dbReference type="InterPro" id="IPR011990">
    <property type="entry name" value="TPR-like_helical_dom_sf"/>
</dbReference>
<feature type="repeat" description="PPR" evidence="4">
    <location>
        <begin position="193"/>
        <end position="227"/>
    </location>
</feature>
<dbReference type="Gramene" id="OBART02G38480.1">
    <property type="protein sequence ID" value="OBART02G38480.1"/>
    <property type="gene ID" value="OBART02G38480"/>
</dbReference>
<evidence type="ECO:0000313" key="6">
    <source>
        <dbReference type="EnsemblPlants" id="OBART02G38480.1"/>
    </source>
</evidence>
<dbReference type="PANTHER" id="PTHR24015">
    <property type="entry name" value="OS07G0578800 PROTEIN-RELATED"/>
    <property type="match status" value="1"/>
</dbReference>
<dbReference type="InterPro" id="IPR002528">
    <property type="entry name" value="MATE_fam"/>
</dbReference>
<dbReference type="eggNOG" id="KOG4197">
    <property type="taxonomic scope" value="Eukaryota"/>
</dbReference>
<feature type="transmembrane region" description="Helical" evidence="5">
    <location>
        <begin position="851"/>
        <end position="873"/>
    </location>
</feature>
<dbReference type="PaxDb" id="65489-OBART02G38480.1"/>
<feature type="transmembrane region" description="Helical" evidence="5">
    <location>
        <begin position="780"/>
        <end position="803"/>
    </location>
</feature>
<dbReference type="GO" id="GO:0015297">
    <property type="term" value="F:antiporter activity"/>
    <property type="evidence" value="ECO:0007669"/>
    <property type="project" value="InterPro"/>
</dbReference>
<organism evidence="6">
    <name type="scientific">Oryza barthii</name>
    <dbReference type="NCBI Taxonomy" id="65489"/>
    <lineage>
        <taxon>Eukaryota</taxon>
        <taxon>Viridiplantae</taxon>
        <taxon>Streptophyta</taxon>
        <taxon>Embryophyta</taxon>
        <taxon>Tracheophyta</taxon>
        <taxon>Spermatophyta</taxon>
        <taxon>Magnoliopsida</taxon>
        <taxon>Liliopsida</taxon>
        <taxon>Poales</taxon>
        <taxon>Poaceae</taxon>
        <taxon>BOP clade</taxon>
        <taxon>Oryzoideae</taxon>
        <taxon>Oryzeae</taxon>
        <taxon>Oryzinae</taxon>
        <taxon>Oryza</taxon>
    </lineage>
</organism>
<evidence type="ECO:0000256" key="4">
    <source>
        <dbReference type="PROSITE-ProRule" id="PRU00708"/>
    </source>
</evidence>
<dbReference type="Gene3D" id="1.25.40.10">
    <property type="entry name" value="Tetratricopeptide repeat domain"/>
    <property type="match status" value="4"/>
</dbReference>
<feature type="transmembrane region" description="Helical" evidence="5">
    <location>
        <begin position="989"/>
        <end position="1012"/>
    </location>
</feature>
<dbReference type="PANTHER" id="PTHR24015:SF622">
    <property type="entry name" value="OS02G0833050 PROTEIN"/>
    <property type="match status" value="1"/>
</dbReference>
<evidence type="ECO:0000256" key="3">
    <source>
        <dbReference type="ARBA" id="ARBA00022946"/>
    </source>
</evidence>
<keyword evidence="5" id="KW-0472">Membrane</keyword>
<keyword evidence="2" id="KW-0677">Repeat</keyword>
<comment type="similarity">
    <text evidence="1 5">Belongs to the multi antimicrobial extrusion (MATE) (TC 2.A.66.1) family.</text>
</comment>
<keyword evidence="3" id="KW-0809">Transit peptide</keyword>
<name>A0A0D3FCI2_9ORYZ</name>
<proteinExistence type="inferred from homology"/>
<reference evidence="6" key="2">
    <citation type="submission" date="2015-03" db="UniProtKB">
        <authorList>
            <consortium name="EnsemblPlants"/>
        </authorList>
    </citation>
    <scope>IDENTIFICATION</scope>
</reference>
<dbReference type="NCBIfam" id="TIGR00756">
    <property type="entry name" value="PPR"/>
    <property type="match status" value="4"/>
</dbReference>
<feature type="repeat" description="PPR" evidence="4">
    <location>
        <begin position="495"/>
        <end position="529"/>
    </location>
</feature>
<dbReference type="GO" id="GO:0009451">
    <property type="term" value="P:RNA modification"/>
    <property type="evidence" value="ECO:0007669"/>
    <property type="project" value="InterPro"/>
</dbReference>
<feature type="transmembrane region" description="Helical" evidence="5">
    <location>
        <begin position="1061"/>
        <end position="1081"/>
    </location>
</feature>
<dbReference type="InterPro" id="IPR046960">
    <property type="entry name" value="PPR_At4g14850-like_plant"/>
</dbReference>
<sequence length="1128" mass="119768">MATAGVVVEEAVRRYAGGKPAALLPALLGLLSRQQPSSGWARALASQLHADVAKRPLSAAASNSLLCYYLRSSRLDLALHHLRCRSTPRDSLTYNTLLNHLPASSSSSTTFRLFRFAMRHAHAAFHPNVASLLSLLRASSSYSDHFLHMIHAYLLKTPASIHTPVANSLLSLYATLGDFASAAILFGEMPDRDVASWTSMIGACLGSGYADQALRLFREMLADGALQPDGVVAVVVLRACAMLEDVRAGASVHAVATRRGLQGDLFVDNSLVDMYAKCLDLRSARKVFDLIAVKNVVSWNTMLSGLVHAGSYPEALHLLALQIGVVGDETTLAVLLQLCKKKRLGGQAARSVHGAAIRRRLLSMALLNALLDAYGKCGLVEDVLRLFQGMRERNVITWSTVIAACAHNGRPHAAMACFVAMLETGERPNSITVLSLVEACGSCAEMWASRRAHGVAVRSGLGFELAVGNALVHMYGKCGELGASARVFDTMPVKDVLTWNSMIGALGMNGRARDALALLHRMEAEGDEVRPNGVTMLAALWACAHGGLVEEGIGCLESMARQSLQPRVEHVSCVVDMLARAGDLDGAAEIVRRSSGGGSPAAWSALLSACRRRGDGGGGEVGRSAAARVLELEPGKSAGYLMSMGMGLGKGWAAGMRWAMREKGVKVESGHSVVQHAGGSERDLRPGGVRNELIILALPAVLGQAIDPLAQLMETAYIGRLGALELASAGIGVSVFNIVSKIFNIPLLSIATSFVAEDISKNASKHSSSGKLELSSVSSALVLAAGIGTIEALALFLGSGLFLKLMGVSPASPMHKPAKLFLSLRALGAPANVIMLAVQGIFRGFKDTKTPVFFIGLGNLSAVVLLPLLIYVFRLGITGAAISTVASQYVDQLVIDRAFIHGPCPFCPLMNGLFRELLFSILWHAVRKNPLDFINDDHRDINGCSTRPNSYGSSSDMLTSMACDALAVSAQAMIASSYAILDYKRVQKIAMFALQIGVVSGLALSAGLYTSFSNIARLFTSDPVVLMVVKSCSLFVCASQPINALAFIFDGLHYGVSDFDYVAQATIAVGVMSSLVLLYAPSVFGLAGVWAGLTTLMGLRMASGILRLLWKSGPWSFLHEEPKTELAG</sequence>
<protein>
    <recommendedName>
        <fullName evidence="5">Protein DETOXIFICATION</fullName>
    </recommendedName>
    <alternativeName>
        <fullName evidence="5">Multidrug and toxic compound extrusion protein</fullName>
    </alternativeName>
</protein>
<evidence type="ECO:0000313" key="7">
    <source>
        <dbReference type="Proteomes" id="UP000026960"/>
    </source>
</evidence>
<dbReference type="AlphaFoldDB" id="A0A0D3FCI2"/>
<dbReference type="EnsemblPlants" id="OBART02G38480.1">
    <property type="protein sequence ID" value="OBART02G38480.1"/>
    <property type="gene ID" value="OBART02G38480"/>
</dbReference>
<dbReference type="GO" id="GO:0042910">
    <property type="term" value="F:xenobiotic transmembrane transporter activity"/>
    <property type="evidence" value="ECO:0007669"/>
    <property type="project" value="InterPro"/>
</dbReference>
<dbReference type="GO" id="GO:0099402">
    <property type="term" value="P:plant organ development"/>
    <property type="evidence" value="ECO:0007669"/>
    <property type="project" value="UniProtKB-ARBA"/>
</dbReference>
<comment type="caution">
    <text evidence="5">Lacks conserved residue(s) required for the propagation of feature annotation.</text>
</comment>
<feature type="repeat" description="PPR" evidence="4">
    <location>
        <begin position="363"/>
        <end position="393"/>
    </location>
</feature>
<reference evidence="6" key="1">
    <citation type="journal article" date="2009" name="Rice">
        <title>De Novo Next Generation Sequencing of Plant Genomes.</title>
        <authorList>
            <person name="Rounsley S."/>
            <person name="Marri P.R."/>
            <person name="Yu Y."/>
            <person name="He R."/>
            <person name="Sisneros N."/>
            <person name="Goicoechea J.L."/>
            <person name="Lee S.J."/>
            <person name="Angelova A."/>
            <person name="Kudrna D."/>
            <person name="Luo M."/>
            <person name="Affourtit J."/>
            <person name="Desany B."/>
            <person name="Knight J."/>
            <person name="Niazi F."/>
            <person name="Egholm M."/>
            <person name="Wing R.A."/>
        </authorList>
    </citation>
    <scope>NUCLEOTIDE SEQUENCE [LARGE SCALE GENOMIC DNA]</scope>
    <source>
        <strain evidence="6">cv. IRGC 105608</strain>
    </source>
</reference>
<dbReference type="FunFam" id="1.25.40.10:FF:000712">
    <property type="entry name" value="Os07g0670000 protein"/>
    <property type="match status" value="1"/>
</dbReference>
<feature type="transmembrane region" description="Helical" evidence="5">
    <location>
        <begin position="824"/>
        <end position="845"/>
    </location>
</feature>